<sequence>MAVQNCDAQLPSTANLKGQPTPVEPSRCHEQSSSERKQIHFMPIPMQDLIHFYIKRFLFLLFVKPISLQTPYLQKMAGNIGFPVCLLITIMDITAGILGIQGEIDQNKVNHLRAWNFECRDPGNQAFKHGIAAVLLLLTTHVIANSLGGCIFIRSKEELDQASPNKQLASASLVLSWIMLGFAFTLLISGTLSNLKSRKDCGIAHHHLLYVGGILCFIHGLFSVAYYVSATAFIREEKLRPHGSSENKPNQHGTEA</sequence>
<evidence type="ECO:0000256" key="2">
    <source>
        <dbReference type="ARBA" id="ARBA00022692"/>
    </source>
</evidence>
<feature type="region of interest" description="Disordered" evidence="7">
    <location>
        <begin position="1"/>
        <end position="34"/>
    </location>
</feature>
<organism evidence="9 10">
    <name type="scientific">Fraxinus pennsylvanica</name>
    <dbReference type="NCBI Taxonomy" id="56036"/>
    <lineage>
        <taxon>Eukaryota</taxon>
        <taxon>Viridiplantae</taxon>
        <taxon>Streptophyta</taxon>
        <taxon>Embryophyta</taxon>
        <taxon>Tracheophyta</taxon>
        <taxon>Spermatophyta</taxon>
        <taxon>Magnoliopsida</taxon>
        <taxon>eudicotyledons</taxon>
        <taxon>Gunneridae</taxon>
        <taxon>Pentapetalae</taxon>
        <taxon>asterids</taxon>
        <taxon>lamiids</taxon>
        <taxon>Lamiales</taxon>
        <taxon>Oleaceae</taxon>
        <taxon>Oleeae</taxon>
        <taxon>Fraxinus</taxon>
    </lineage>
</organism>
<keyword evidence="3" id="KW-0732">Signal</keyword>
<feature type="transmembrane region" description="Helical" evidence="8">
    <location>
        <begin position="207"/>
        <end position="228"/>
    </location>
</feature>
<evidence type="ECO:0008006" key="11">
    <source>
        <dbReference type="Google" id="ProtNLM"/>
    </source>
</evidence>
<comment type="similarity">
    <text evidence="6">Belongs to the DESIGUAL family.</text>
</comment>
<name>A0AAD2AEX5_9LAMI</name>
<evidence type="ECO:0000256" key="6">
    <source>
        <dbReference type="ARBA" id="ARBA00029467"/>
    </source>
</evidence>
<dbReference type="AlphaFoldDB" id="A0AAD2AEX5"/>
<evidence type="ECO:0000256" key="8">
    <source>
        <dbReference type="SAM" id="Phobius"/>
    </source>
</evidence>
<evidence type="ECO:0000256" key="4">
    <source>
        <dbReference type="ARBA" id="ARBA00022989"/>
    </source>
</evidence>
<proteinExistence type="inferred from homology"/>
<dbReference type="Pfam" id="PF06749">
    <property type="entry name" value="DUF1218"/>
    <property type="match status" value="1"/>
</dbReference>
<keyword evidence="5 8" id="KW-0472">Membrane</keyword>
<feature type="compositionally biased region" description="Polar residues" evidence="7">
    <location>
        <begin position="1"/>
        <end position="18"/>
    </location>
</feature>
<comment type="subcellular location">
    <subcellularLocation>
        <location evidence="1">Endomembrane system</location>
        <topology evidence="1">Multi-pass membrane protein</topology>
    </subcellularLocation>
</comment>
<accession>A0AAD2AEX5</accession>
<reference evidence="9" key="1">
    <citation type="submission" date="2023-05" db="EMBL/GenBank/DDBJ databases">
        <authorList>
            <person name="Huff M."/>
        </authorList>
    </citation>
    <scope>NUCLEOTIDE SEQUENCE</scope>
</reference>
<dbReference type="InterPro" id="IPR052222">
    <property type="entry name" value="DESIGUAL"/>
</dbReference>
<dbReference type="GO" id="GO:0012505">
    <property type="term" value="C:endomembrane system"/>
    <property type="evidence" value="ECO:0007669"/>
    <property type="project" value="UniProtKB-SubCell"/>
</dbReference>
<feature type="transmembrane region" description="Helical" evidence="8">
    <location>
        <begin position="174"/>
        <end position="195"/>
    </location>
</feature>
<keyword evidence="10" id="KW-1185">Reference proteome</keyword>
<dbReference type="EMBL" id="OU503055">
    <property type="protein sequence ID" value="CAI9783892.1"/>
    <property type="molecule type" value="Genomic_DNA"/>
</dbReference>
<keyword evidence="4 8" id="KW-1133">Transmembrane helix</keyword>
<feature type="transmembrane region" description="Helical" evidence="8">
    <location>
        <begin position="80"/>
        <end position="100"/>
    </location>
</feature>
<keyword evidence="2 8" id="KW-0812">Transmembrane</keyword>
<evidence type="ECO:0000313" key="10">
    <source>
        <dbReference type="Proteomes" id="UP000834106"/>
    </source>
</evidence>
<gene>
    <name evidence="9" type="ORF">FPE_LOCUS31322</name>
</gene>
<dbReference type="InterPro" id="IPR009606">
    <property type="entry name" value="DEAL/Modifying_wall_lignin1/2"/>
</dbReference>
<evidence type="ECO:0000256" key="3">
    <source>
        <dbReference type="ARBA" id="ARBA00022729"/>
    </source>
</evidence>
<evidence type="ECO:0000313" key="9">
    <source>
        <dbReference type="EMBL" id="CAI9783892.1"/>
    </source>
</evidence>
<evidence type="ECO:0000256" key="7">
    <source>
        <dbReference type="SAM" id="MobiDB-lite"/>
    </source>
</evidence>
<evidence type="ECO:0000256" key="1">
    <source>
        <dbReference type="ARBA" id="ARBA00004127"/>
    </source>
</evidence>
<dbReference type="Proteomes" id="UP000834106">
    <property type="component" value="Chromosome 20"/>
</dbReference>
<feature type="transmembrane region" description="Helical" evidence="8">
    <location>
        <begin position="131"/>
        <end position="153"/>
    </location>
</feature>
<evidence type="ECO:0000256" key="5">
    <source>
        <dbReference type="ARBA" id="ARBA00023136"/>
    </source>
</evidence>
<protein>
    <recommendedName>
        <fullName evidence="11">Transmembrane protein</fullName>
    </recommendedName>
</protein>
<dbReference type="PANTHER" id="PTHR31769">
    <property type="entry name" value="OS07G0462200 PROTEIN-RELATED"/>
    <property type="match status" value="1"/>
</dbReference>